<organism evidence="1 2">
    <name type="scientific">Candidatus Brocadia sinica JPN1</name>
    <dbReference type="NCBI Taxonomy" id="1197129"/>
    <lineage>
        <taxon>Bacteria</taxon>
        <taxon>Pseudomonadati</taxon>
        <taxon>Planctomycetota</taxon>
        <taxon>Candidatus Brocadiia</taxon>
        <taxon>Candidatus Brocadiales</taxon>
        <taxon>Candidatus Brocadiaceae</taxon>
        <taxon>Candidatus Brocadia</taxon>
    </lineage>
</organism>
<proteinExistence type="predicted"/>
<dbReference type="Proteomes" id="UP000032309">
    <property type="component" value="Unassembled WGS sequence"/>
</dbReference>
<dbReference type="EMBL" id="BAFN01000001">
    <property type="protein sequence ID" value="GAN34469.1"/>
    <property type="molecule type" value="Genomic_DNA"/>
</dbReference>
<accession>A0ABQ0K129</accession>
<protein>
    <submittedName>
        <fullName evidence="1">Uncharacterized protein</fullName>
    </submittedName>
</protein>
<evidence type="ECO:0000313" key="1">
    <source>
        <dbReference type="EMBL" id="GAN34469.1"/>
    </source>
</evidence>
<name>A0ABQ0K129_9BACT</name>
<keyword evidence="2" id="KW-1185">Reference proteome</keyword>
<gene>
    <name evidence="1" type="ORF">BROSI_A3006</name>
</gene>
<sequence>MPRPYQIIIYNDKLIVIDKIVSDSIQVEQHGNNNGKGKLSNEKK</sequence>
<reference evidence="2" key="1">
    <citation type="journal article" date="2015" name="Genome Announc.">
        <title>Draft Genome Sequence of an Anaerobic Ammonium-Oxidizing Bacterium, "Candidatus Brocadia sinica".</title>
        <authorList>
            <person name="Oshiki M."/>
            <person name="Shinyako-Hata K."/>
            <person name="Satoh H."/>
            <person name="Okabe S."/>
        </authorList>
    </citation>
    <scope>NUCLEOTIDE SEQUENCE [LARGE SCALE GENOMIC DNA]</scope>
    <source>
        <strain evidence="2">JPN1</strain>
    </source>
</reference>
<evidence type="ECO:0000313" key="2">
    <source>
        <dbReference type="Proteomes" id="UP000032309"/>
    </source>
</evidence>
<comment type="caution">
    <text evidence="1">The sequence shown here is derived from an EMBL/GenBank/DDBJ whole genome shotgun (WGS) entry which is preliminary data.</text>
</comment>